<evidence type="ECO:0000313" key="1">
    <source>
        <dbReference type="EMBL" id="POU67573.1"/>
    </source>
</evidence>
<dbReference type="OrthoDB" id="6828292at2"/>
<accession>A0A2S4S172</accession>
<dbReference type="EMBL" id="PQLX01000001">
    <property type="protein sequence ID" value="POU67573.1"/>
    <property type="molecule type" value="Genomic_DNA"/>
</dbReference>
<dbReference type="SUPFAM" id="SSF52540">
    <property type="entry name" value="P-loop containing nucleoside triphosphate hydrolases"/>
    <property type="match status" value="1"/>
</dbReference>
<proteinExistence type="predicted"/>
<reference evidence="1 2" key="1">
    <citation type="submission" date="2018-01" db="EMBL/GenBank/DDBJ databases">
        <title>Complete genome sequences of 14 Citrobacter spp. isolated from plant in Canada.</title>
        <authorList>
            <person name="Bhandare S.G."/>
            <person name="Colavecchio A."/>
            <person name="Jeukens J."/>
            <person name="Emond-Rheault J.-G."/>
            <person name="Freschi L."/>
            <person name="Hamel J."/>
            <person name="Kukavica-Ibrulj I."/>
            <person name="Levesque R."/>
            <person name="Goodridge L."/>
        </authorList>
    </citation>
    <scope>NUCLEOTIDE SEQUENCE [LARGE SCALE GENOMIC DNA]</scope>
    <source>
        <strain evidence="1 2">S1285</strain>
    </source>
</reference>
<name>A0A2S4S172_CITAM</name>
<protein>
    <submittedName>
        <fullName evidence="1">Uncharacterized protein</fullName>
    </submittedName>
</protein>
<dbReference type="Gene3D" id="3.40.50.300">
    <property type="entry name" value="P-loop containing nucleotide triphosphate hydrolases"/>
    <property type="match status" value="1"/>
</dbReference>
<comment type="caution">
    <text evidence="1">The sequence shown here is derived from an EMBL/GenBank/DDBJ whole genome shotgun (WGS) entry which is preliminary data.</text>
</comment>
<dbReference type="Proteomes" id="UP000237003">
    <property type="component" value="Unassembled WGS sequence"/>
</dbReference>
<dbReference type="InterPro" id="IPR027417">
    <property type="entry name" value="P-loop_NTPase"/>
</dbReference>
<gene>
    <name evidence="1" type="ORF">C3430_00250</name>
</gene>
<sequence>MEYRRSLCGKATSHLDVESEIQISQTLRQLGLPVLLIAHRPETIASADRVLYLADGCFTELKHQR</sequence>
<dbReference type="AlphaFoldDB" id="A0A2S4S172"/>
<evidence type="ECO:0000313" key="2">
    <source>
        <dbReference type="Proteomes" id="UP000237003"/>
    </source>
</evidence>
<organism evidence="1 2">
    <name type="scientific">Citrobacter amalonaticus</name>
    <dbReference type="NCBI Taxonomy" id="35703"/>
    <lineage>
        <taxon>Bacteria</taxon>
        <taxon>Pseudomonadati</taxon>
        <taxon>Pseudomonadota</taxon>
        <taxon>Gammaproteobacteria</taxon>
        <taxon>Enterobacterales</taxon>
        <taxon>Enterobacteriaceae</taxon>
        <taxon>Citrobacter</taxon>
    </lineage>
</organism>